<dbReference type="PANTHER" id="PTHR34473">
    <property type="entry name" value="UPF0699 TRANSMEMBRANE PROTEIN YDBS"/>
    <property type="match status" value="1"/>
</dbReference>
<organism evidence="3 4">
    <name type="scientific">Mycolicibacillus koreensis</name>
    <dbReference type="NCBI Taxonomy" id="1069220"/>
    <lineage>
        <taxon>Bacteria</taxon>
        <taxon>Bacillati</taxon>
        <taxon>Actinomycetota</taxon>
        <taxon>Actinomycetes</taxon>
        <taxon>Mycobacteriales</taxon>
        <taxon>Mycobacteriaceae</taxon>
        <taxon>Mycolicibacillus</taxon>
    </lineage>
</organism>
<sequence>MLLVHPVHELLRQLPLLAAAVLFGSASGDPFWIVVVLAVTVVIGMARWATTSYRIVDEEVQLRTGLLRRSTIALPRNRIRSVSTEARLLHRLLGLTAIRVNTGQQSSRGSAFVLDAVRADQVPGLRAVLLADAGETTESSEAAGGEVLARWEPSWLRYSPLSLSGLATLAAAVGVAYQLGGEQLLREDSWLGRTAENLAARWGVAATAAGTAALVVVTVVVLAMLRSLLVYGNLELSRRPGALRLRHGLTRQRDRTFDTSRLRGGVLREPLLVRAVGGARVDAVMTGVSGVGESSVLLPPCPLPTAQRVLTELIGDPAVVAGPLRSHGPAAARRRWTRAMALPTVAAVVLAVAGVPGWAWAMWSAVLAGAALLALDRVRALGHRVSTDWLVGRAGSLERRRDCVANAGIIAWSVRQSWFQRRAGVATLIAATAAGVKAYQLIDVPAGWAWDIAATASPWVADSVWAQRG</sequence>
<evidence type="ECO:0000259" key="2">
    <source>
        <dbReference type="Pfam" id="PF03703"/>
    </source>
</evidence>
<dbReference type="EMBL" id="NCXO01000011">
    <property type="protein sequence ID" value="OSC34342.1"/>
    <property type="molecule type" value="Genomic_DNA"/>
</dbReference>
<protein>
    <recommendedName>
        <fullName evidence="2">YdbS-like PH domain-containing protein</fullName>
    </recommendedName>
</protein>
<gene>
    <name evidence="3" type="ORF">B8W67_07315</name>
</gene>
<keyword evidence="1" id="KW-0812">Transmembrane</keyword>
<dbReference type="Proteomes" id="UP000193577">
    <property type="component" value="Unassembled WGS sequence"/>
</dbReference>
<dbReference type="AlphaFoldDB" id="A0AA91PFG7"/>
<feature type="domain" description="YdbS-like PH" evidence="2">
    <location>
        <begin position="48"/>
        <end position="122"/>
    </location>
</feature>
<evidence type="ECO:0000256" key="1">
    <source>
        <dbReference type="SAM" id="Phobius"/>
    </source>
</evidence>
<proteinExistence type="predicted"/>
<feature type="domain" description="YdbS-like PH" evidence="2">
    <location>
        <begin position="379"/>
        <end position="445"/>
    </location>
</feature>
<keyword evidence="1" id="KW-1133">Transmembrane helix</keyword>
<dbReference type="RefSeq" id="WP_085303228.1">
    <property type="nucleotide sequence ID" value="NZ_AP022594.1"/>
</dbReference>
<evidence type="ECO:0000313" key="3">
    <source>
        <dbReference type="EMBL" id="OSC34342.1"/>
    </source>
</evidence>
<evidence type="ECO:0000313" key="4">
    <source>
        <dbReference type="Proteomes" id="UP000193577"/>
    </source>
</evidence>
<feature type="transmembrane region" description="Helical" evidence="1">
    <location>
        <begin position="158"/>
        <end position="179"/>
    </location>
</feature>
<comment type="caution">
    <text evidence="3">The sequence shown here is derived from an EMBL/GenBank/DDBJ whole genome shotgun (WGS) entry which is preliminary data.</text>
</comment>
<keyword evidence="1" id="KW-0472">Membrane</keyword>
<keyword evidence="4" id="KW-1185">Reference proteome</keyword>
<dbReference type="PIRSF" id="PIRSF026631">
    <property type="entry name" value="UCP026631"/>
    <property type="match status" value="1"/>
</dbReference>
<name>A0AA91PFG7_9MYCO</name>
<dbReference type="InterPro" id="IPR014529">
    <property type="entry name" value="UCP026631"/>
</dbReference>
<dbReference type="InterPro" id="IPR005182">
    <property type="entry name" value="YdbS-like_PH"/>
</dbReference>
<feature type="transmembrane region" description="Helical" evidence="1">
    <location>
        <begin position="199"/>
        <end position="229"/>
    </location>
</feature>
<feature type="transmembrane region" description="Helical" evidence="1">
    <location>
        <begin position="31"/>
        <end position="49"/>
    </location>
</feature>
<accession>A0AA91PFG7</accession>
<reference evidence="3 4" key="1">
    <citation type="submission" date="2017-04" db="EMBL/GenBank/DDBJ databases">
        <title>The new phylogeny of genus Mycobacterium.</title>
        <authorList>
            <person name="Tortoli E."/>
            <person name="Trovato A."/>
            <person name="Cirillo D.M."/>
        </authorList>
    </citation>
    <scope>NUCLEOTIDE SEQUENCE [LARGE SCALE GENOMIC DNA]</scope>
    <source>
        <strain evidence="3 4">KCTC 19819</strain>
    </source>
</reference>
<feature type="transmembrane region" description="Helical" evidence="1">
    <location>
        <begin position="335"/>
        <end position="352"/>
    </location>
</feature>
<dbReference type="Pfam" id="PF03703">
    <property type="entry name" value="bPH_2"/>
    <property type="match status" value="2"/>
</dbReference>
<dbReference type="PANTHER" id="PTHR34473:SF2">
    <property type="entry name" value="UPF0699 TRANSMEMBRANE PROTEIN YDBT"/>
    <property type="match status" value="1"/>
</dbReference>